<organism evidence="2 3">
    <name type="scientific">Paraphaeosphaeria minitans</name>
    <dbReference type="NCBI Taxonomy" id="565426"/>
    <lineage>
        <taxon>Eukaryota</taxon>
        <taxon>Fungi</taxon>
        <taxon>Dikarya</taxon>
        <taxon>Ascomycota</taxon>
        <taxon>Pezizomycotina</taxon>
        <taxon>Dothideomycetes</taxon>
        <taxon>Pleosporomycetidae</taxon>
        <taxon>Pleosporales</taxon>
        <taxon>Massarineae</taxon>
        <taxon>Didymosphaeriaceae</taxon>
        <taxon>Paraphaeosphaeria</taxon>
    </lineage>
</organism>
<evidence type="ECO:0000313" key="3">
    <source>
        <dbReference type="Proteomes" id="UP000756921"/>
    </source>
</evidence>
<comment type="caution">
    <text evidence="2">The sequence shown here is derived from an EMBL/GenBank/DDBJ whole genome shotgun (WGS) entry which is preliminary data.</text>
</comment>
<dbReference type="EMBL" id="WJXW01000008">
    <property type="protein sequence ID" value="KAF9733717.1"/>
    <property type="molecule type" value="Genomic_DNA"/>
</dbReference>
<feature type="compositionally biased region" description="Basic and acidic residues" evidence="1">
    <location>
        <begin position="261"/>
        <end position="276"/>
    </location>
</feature>
<evidence type="ECO:0000256" key="1">
    <source>
        <dbReference type="SAM" id="MobiDB-lite"/>
    </source>
</evidence>
<name>A0A9P6KP49_9PLEO</name>
<evidence type="ECO:0000313" key="2">
    <source>
        <dbReference type="EMBL" id="KAF9733717.1"/>
    </source>
</evidence>
<keyword evidence="3" id="KW-1185">Reference proteome</keyword>
<sequence length="313" mass="33167">MELQPPVQPALEFVLQLSKPPNLVGMELLDTILTSLHYFECIEYHYWNNPPDAVALRLSIEHFASLLQRQFPSKFQELKTAWWPLQTALLSLGKTHTQHPAYGLVHHIVSQAAGLNEESLTLLIHAFKAAYIVVVDKDNVQTRRLQARLIQDLKVNRSPTPHVLFSVGHGFDDAGVVEGGGGGLGVEEGAHDGREGHFVVCGVEGRGVDAEEDGGGFGGGAGGGCGEFGGSGEGEVGFEGDVVSRTCDLPGQPPELLIEGPKAERPATEISWEKGDTVPNTPVADSPVAGGHVTEDPVGGSPVAERPGLSGGK</sequence>
<dbReference type="AlphaFoldDB" id="A0A9P6KP49"/>
<reference evidence="2" key="1">
    <citation type="journal article" date="2020" name="Mol. Plant Microbe Interact.">
        <title>Genome Sequence of the Biocontrol Agent Coniothyrium minitans strain Conio (IMI 134523).</title>
        <authorList>
            <person name="Patel D."/>
            <person name="Shittu T.A."/>
            <person name="Baroncelli R."/>
            <person name="Muthumeenakshi S."/>
            <person name="Osborne T.H."/>
            <person name="Janganan T.K."/>
            <person name="Sreenivasaprasad S."/>
        </authorList>
    </citation>
    <scope>NUCLEOTIDE SEQUENCE</scope>
    <source>
        <strain evidence="2">Conio</strain>
    </source>
</reference>
<dbReference type="Proteomes" id="UP000756921">
    <property type="component" value="Unassembled WGS sequence"/>
</dbReference>
<proteinExistence type="predicted"/>
<accession>A0A9P6KP49</accession>
<feature type="region of interest" description="Disordered" evidence="1">
    <location>
        <begin position="243"/>
        <end position="313"/>
    </location>
</feature>
<protein>
    <submittedName>
        <fullName evidence="2">Uncharacterized protein</fullName>
    </submittedName>
</protein>
<gene>
    <name evidence="2" type="ORF">PMIN01_08060</name>
</gene>